<evidence type="ECO:0000259" key="10">
    <source>
        <dbReference type="PROSITE" id="PS50893"/>
    </source>
</evidence>
<evidence type="ECO:0000256" key="4">
    <source>
        <dbReference type="ARBA" id="ARBA00022496"/>
    </source>
</evidence>
<dbReference type="PANTHER" id="PTHR42771:SF2">
    <property type="entry name" value="IRON(3+)-HYDROXAMATE IMPORT ATP-BINDING PROTEIN FHUC"/>
    <property type="match status" value="1"/>
</dbReference>
<proteinExistence type="predicted"/>
<keyword evidence="7" id="KW-0408">Iron</keyword>
<dbReference type="SMART" id="SM00382">
    <property type="entry name" value="AAA"/>
    <property type="match status" value="1"/>
</dbReference>
<dbReference type="EMBL" id="JAUCGR010000001">
    <property type="protein sequence ID" value="MDM7829740.1"/>
    <property type="molecule type" value="Genomic_DNA"/>
</dbReference>
<dbReference type="Gene3D" id="3.40.50.300">
    <property type="entry name" value="P-loop containing nucleotide triphosphate hydrolases"/>
    <property type="match status" value="1"/>
</dbReference>
<dbReference type="InterPro" id="IPR051535">
    <property type="entry name" value="Siderophore_ABC-ATPase"/>
</dbReference>
<comment type="subcellular location">
    <subcellularLocation>
        <location evidence="1">Cell membrane</location>
        <topology evidence="1">Peripheral membrane protein</topology>
    </subcellularLocation>
</comment>
<keyword evidence="9" id="KW-0472">Membrane</keyword>
<dbReference type="InterPro" id="IPR017871">
    <property type="entry name" value="ABC_transporter-like_CS"/>
</dbReference>
<dbReference type="Pfam" id="PF00005">
    <property type="entry name" value="ABC_tran"/>
    <property type="match status" value="1"/>
</dbReference>
<dbReference type="InterPro" id="IPR003439">
    <property type="entry name" value="ABC_transporter-like_ATP-bd"/>
</dbReference>
<dbReference type="Proteomes" id="UP001321453">
    <property type="component" value="Unassembled WGS sequence"/>
</dbReference>
<dbReference type="RefSeq" id="WP_289444120.1">
    <property type="nucleotide sequence ID" value="NZ_JAUCGR010000001.1"/>
</dbReference>
<evidence type="ECO:0000313" key="12">
    <source>
        <dbReference type="Proteomes" id="UP001321453"/>
    </source>
</evidence>
<keyword evidence="6 11" id="KW-0067">ATP-binding</keyword>
<comment type="caution">
    <text evidence="11">The sequence shown here is derived from an EMBL/GenBank/DDBJ whole genome shotgun (WGS) entry which is preliminary data.</text>
</comment>
<keyword evidence="8" id="KW-0406">Ion transport</keyword>
<dbReference type="InterPro" id="IPR003593">
    <property type="entry name" value="AAA+_ATPase"/>
</dbReference>
<dbReference type="PROSITE" id="PS50893">
    <property type="entry name" value="ABC_TRANSPORTER_2"/>
    <property type="match status" value="1"/>
</dbReference>
<evidence type="ECO:0000256" key="7">
    <source>
        <dbReference type="ARBA" id="ARBA00023004"/>
    </source>
</evidence>
<dbReference type="SUPFAM" id="SSF52540">
    <property type="entry name" value="P-loop containing nucleoside triphosphate hydrolases"/>
    <property type="match status" value="1"/>
</dbReference>
<organism evidence="11 12">
    <name type="scientific">Cellulomonas edaphi</name>
    <dbReference type="NCBI Taxonomy" id="3053468"/>
    <lineage>
        <taxon>Bacteria</taxon>
        <taxon>Bacillati</taxon>
        <taxon>Actinomycetota</taxon>
        <taxon>Actinomycetes</taxon>
        <taxon>Micrococcales</taxon>
        <taxon>Cellulomonadaceae</taxon>
        <taxon>Cellulomonas</taxon>
    </lineage>
</organism>
<keyword evidence="5" id="KW-0547">Nucleotide-binding</keyword>
<dbReference type="PANTHER" id="PTHR42771">
    <property type="entry name" value="IRON(3+)-HYDROXAMATE IMPORT ATP-BINDING PROTEIN FHUC"/>
    <property type="match status" value="1"/>
</dbReference>
<evidence type="ECO:0000256" key="5">
    <source>
        <dbReference type="ARBA" id="ARBA00022741"/>
    </source>
</evidence>
<keyword evidence="2" id="KW-0813">Transport</keyword>
<dbReference type="PROSITE" id="PS00211">
    <property type="entry name" value="ABC_TRANSPORTER_1"/>
    <property type="match status" value="1"/>
</dbReference>
<protein>
    <submittedName>
        <fullName evidence="11">ABC transporter ATP-binding protein</fullName>
    </submittedName>
</protein>
<dbReference type="CDD" id="cd03214">
    <property type="entry name" value="ABC_Iron-Siderophores_B12_Hemin"/>
    <property type="match status" value="1"/>
</dbReference>
<keyword evidence="3" id="KW-1003">Cell membrane</keyword>
<evidence type="ECO:0000256" key="8">
    <source>
        <dbReference type="ARBA" id="ARBA00023065"/>
    </source>
</evidence>
<evidence type="ECO:0000256" key="6">
    <source>
        <dbReference type="ARBA" id="ARBA00022840"/>
    </source>
</evidence>
<feature type="domain" description="ABC transporter" evidence="10">
    <location>
        <begin position="6"/>
        <end position="242"/>
    </location>
</feature>
<sequence length="262" mass="28362">MTAHALEAAGLTLAYDKRVISTDLSVHVPAGSFTAIIGPNACGKSTLLRALSRLLAPRAGTVLLDGRDIAERGAKELARELGLLPQTSLAPDGIRVADLVARGRFPHQRVFDRWSPDDEAAVLRAMSATDVLDLSGRLVDELSGGQRQRVWVAMALAQETATLLLDEPTTFLDIAHQIEVLELFRRINLEDGRTLVAVLHDLNQAARYASHIIAMKDGRVVAAGAPTDVITPEVVQDVFSVPCRVIEDPEAHTPLVIPLVRR</sequence>
<evidence type="ECO:0000256" key="2">
    <source>
        <dbReference type="ARBA" id="ARBA00022448"/>
    </source>
</evidence>
<evidence type="ECO:0000256" key="1">
    <source>
        <dbReference type="ARBA" id="ARBA00004202"/>
    </source>
</evidence>
<evidence type="ECO:0000313" key="11">
    <source>
        <dbReference type="EMBL" id="MDM7829740.1"/>
    </source>
</evidence>
<evidence type="ECO:0000256" key="9">
    <source>
        <dbReference type="ARBA" id="ARBA00023136"/>
    </source>
</evidence>
<name>A0ABT7S294_9CELL</name>
<reference evidence="11 12" key="1">
    <citation type="submission" date="2023-06" db="EMBL/GenBank/DDBJ databases">
        <title>Cellulomonas sp. MW9 Whole genome sequence.</title>
        <authorList>
            <person name="Park S."/>
        </authorList>
    </citation>
    <scope>NUCLEOTIDE SEQUENCE [LARGE SCALE GENOMIC DNA]</scope>
    <source>
        <strain evidence="11 12">MW9</strain>
    </source>
</reference>
<dbReference type="InterPro" id="IPR027417">
    <property type="entry name" value="P-loop_NTPase"/>
</dbReference>
<gene>
    <name evidence="11" type="ORF">QRT05_00195</name>
</gene>
<accession>A0ABT7S294</accession>
<evidence type="ECO:0000256" key="3">
    <source>
        <dbReference type="ARBA" id="ARBA00022475"/>
    </source>
</evidence>
<dbReference type="GO" id="GO:0005524">
    <property type="term" value="F:ATP binding"/>
    <property type="evidence" value="ECO:0007669"/>
    <property type="project" value="UniProtKB-KW"/>
</dbReference>
<keyword evidence="4" id="KW-0410">Iron transport</keyword>
<keyword evidence="12" id="KW-1185">Reference proteome</keyword>